<evidence type="ECO:0000256" key="19">
    <source>
        <dbReference type="SAM" id="MobiDB-lite"/>
    </source>
</evidence>
<evidence type="ECO:0000256" key="9">
    <source>
        <dbReference type="ARBA" id="ARBA00022801"/>
    </source>
</evidence>
<protein>
    <recommendedName>
        <fullName evidence="28">Dicer-like protein 4</fullName>
    </recommendedName>
</protein>
<dbReference type="SMART" id="SM00535">
    <property type="entry name" value="RIBOc"/>
    <property type="match status" value="2"/>
</dbReference>
<dbReference type="PROSITE" id="PS51194">
    <property type="entry name" value="HELICASE_CTER"/>
    <property type="match status" value="1"/>
</dbReference>
<evidence type="ECO:0000313" key="26">
    <source>
        <dbReference type="EMBL" id="KAK9100407.1"/>
    </source>
</evidence>
<evidence type="ECO:0000256" key="3">
    <source>
        <dbReference type="ARBA" id="ARBA00004123"/>
    </source>
</evidence>
<dbReference type="PANTHER" id="PTHR14950:SF15">
    <property type="entry name" value="DICER-LIKE PROTEIN 4"/>
    <property type="match status" value="1"/>
</dbReference>
<evidence type="ECO:0000256" key="6">
    <source>
        <dbReference type="ARBA" id="ARBA00022737"/>
    </source>
</evidence>
<dbReference type="FunFam" id="3.30.160.380:FF:000001">
    <property type="entry name" value="Endoribonuclease dicer-like 1"/>
    <property type="match status" value="1"/>
</dbReference>
<comment type="cofactor">
    <cofactor evidence="1">
        <name>Mn(2+)</name>
        <dbReference type="ChEBI" id="CHEBI:29035"/>
    </cofactor>
</comment>
<dbReference type="CDD" id="cd18034">
    <property type="entry name" value="DEXHc_dicer"/>
    <property type="match status" value="1"/>
</dbReference>
<dbReference type="CDD" id="cd00593">
    <property type="entry name" value="RIBOc"/>
    <property type="match status" value="2"/>
</dbReference>
<dbReference type="InterPro" id="IPR003100">
    <property type="entry name" value="PAZ_dom"/>
</dbReference>
<dbReference type="InterPro" id="IPR014720">
    <property type="entry name" value="dsRBD_dom"/>
</dbReference>
<dbReference type="SUPFAM" id="SSF69065">
    <property type="entry name" value="RNase III domain-like"/>
    <property type="match status" value="2"/>
</dbReference>
<dbReference type="Pfam" id="PF14709">
    <property type="entry name" value="DND1_DSRM"/>
    <property type="match status" value="1"/>
</dbReference>
<name>A0AAP0HWL7_9MAGN</name>
<feature type="compositionally biased region" description="Polar residues" evidence="19">
    <location>
        <begin position="1490"/>
        <end position="1499"/>
    </location>
</feature>
<feature type="domain" description="RNase III" evidence="21">
    <location>
        <begin position="959"/>
        <end position="1140"/>
    </location>
</feature>
<evidence type="ECO:0000259" key="23">
    <source>
        <dbReference type="PROSITE" id="PS51192"/>
    </source>
</evidence>
<dbReference type="GO" id="GO:0005524">
    <property type="term" value="F:ATP binding"/>
    <property type="evidence" value="ECO:0007669"/>
    <property type="project" value="UniProtKB-KW"/>
</dbReference>
<dbReference type="GO" id="GO:0005634">
    <property type="term" value="C:nucleus"/>
    <property type="evidence" value="ECO:0007669"/>
    <property type="project" value="UniProtKB-SubCell"/>
</dbReference>
<dbReference type="SMART" id="SM00490">
    <property type="entry name" value="HELICc"/>
    <property type="match status" value="1"/>
</dbReference>
<feature type="domain" description="PAZ" evidence="22">
    <location>
        <begin position="828"/>
        <end position="942"/>
    </location>
</feature>
<dbReference type="InterPro" id="IPR000999">
    <property type="entry name" value="RNase_III_dom"/>
</dbReference>
<dbReference type="GO" id="GO:0005737">
    <property type="term" value="C:cytoplasm"/>
    <property type="evidence" value="ECO:0007669"/>
    <property type="project" value="TreeGrafter"/>
</dbReference>
<keyword evidence="15" id="KW-0464">Manganese</keyword>
<dbReference type="SUPFAM" id="SSF101690">
    <property type="entry name" value="PAZ domain"/>
    <property type="match status" value="1"/>
</dbReference>
<feature type="domain" description="DRBM" evidence="20">
    <location>
        <begin position="1528"/>
        <end position="1604"/>
    </location>
</feature>
<keyword evidence="7" id="KW-0547">Nucleotide-binding</keyword>
<gene>
    <name evidence="26" type="ORF">Scep_023837</name>
</gene>
<dbReference type="SMART" id="SM00358">
    <property type="entry name" value="DSRM"/>
    <property type="match status" value="2"/>
</dbReference>
<dbReference type="SMART" id="SM00487">
    <property type="entry name" value="DEXDc"/>
    <property type="match status" value="1"/>
</dbReference>
<keyword evidence="27" id="KW-1185">Reference proteome</keyword>
<dbReference type="InterPro" id="IPR038248">
    <property type="entry name" value="Dicer_dimer_sf"/>
</dbReference>
<dbReference type="SUPFAM" id="SSF54768">
    <property type="entry name" value="dsRNA-binding domain-like"/>
    <property type="match status" value="2"/>
</dbReference>
<dbReference type="FunFam" id="3.40.50.300:FF:000420">
    <property type="entry name" value="Endoribonuclease dicer-like 1"/>
    <property type="match status" value="1"/>
</dbReference>
<evidence type="ECO:0008006" key="28">
    <source>
        <dbReference type="Google" id="ProtNLM"/>
    </source>
</evidence>
<dbReference type="PANTHER" id="PTHR14950">
    <property type="entry name" value="DICER-RELATED"/>
    <property type="match status" value="1"/>
</dbReference>
<keyword evidence="4" id="KW-0540">Nuclease</keyword>
<dbReference type="GO" id="GO:0004386">
    <property type="term" value="F:helicase activity"/>
    <property type="evidence" value="ECO:0007669"/>
    <property type="project" value="UniProtKB-KW"/>
</dbReference>
<dbReference type="Pfam" id="PF00035">
    <property type="entry name" value="dsrm"/>
    <property type="match status" value="1"/>
</dbReference>
<evidence type="ECO:0000256" key="18">
    <source>
        <dbReference type="PROSITE-ProRule" id="PRU00657"/>
    </source>
</evidence>
<dbReference type="GO" id="GO:0010267">
    <property type="term" value="P:ta-siRNA processing"/>
    <property type="evidence" value="ECO:0007669"/>
    <property type="project" value="UniProtKB-ARBA"/>
</dbReference>
<comment type="similarity">
    <text evidence="17 18">Belongs to the helicase family. Dicer subfamily.</text>
</comment>
<evidence type="ECO:0000256" key="8">
    <source>
        <dbReference type="ARBA" id="ARBA00022759"/>
    </source>
</evidence>
<feature type="domain" description="Helicase C-terminal" evidence="24">
    <location>
        <begin position="371"/>
        <end position="538"/>
    </location>
</feature>
<organism evidence="26 27">
    <name type="scientific">Stephania cephalantha</name>
    <dbReference type="NCBI Taxonomy" id="152367"/>
    <lineage>
        <taxon>Eukaryota</taxon>
        <taxon>Viridiplantae</taxon>
        <taxon>Streptophyta</taxon>
        <taxon>Embryophyta</taxon>
        <taxon>Tracheophyta</taxon>
        <taxon>Spermatophyta</taxon>
        <taxon>Magnoliopsida</taxon>
        <taxon>Ranunculales</taxon>
        <taxon>Menispermaceae</taxon>
        <taxon>Menispermoideae</taxon>
        <taxon>Cissampelideae</taxon>
        <taxon>Stephania</taxon>
    </lineage>
</organism>
<feature type="domain" description="RNase III" evidence="21">
    <location>
        <begin position="1181"/>
        <end position="1325"/>
    </location>
</feature>
<evidence type="ECO:0000256" key="7">
    <source>
        <dbReference type="ARBA" id="ARBA00022741"/>
    </source>
</evidence>
<dbReference type="GO" id="GO:0004525">
    <property type="term" value="F:ribonuclease III activity"/>
    <property type="evidence" value="ECO:0007669"/>
    <property type="project" value="InterPro"/>
</dbReference>
<evidence type="ECO:0000256" key="15">
    <source>
        <dbReference type="ARBA" id="ARBA00023211"/>
    </source>
</evidence>
<evidence type="ECO:0000256" key="2">
    <source>
        <dbReference type="ARBA" id="ARBA00001946"/>
    </source>
</evidence>
<evidence type="ECO:0000256" key="11">
    <source>
        <dbReference type="ARBA" id="ARBA00022840"/>
    </source>
</evidence>
<evidence type="ECO:0000313" key="27">
    <source>
        <dbReference type="Proteomes" id="UP001419268"/>
    </source>
</evidence>
<dbReference type="InterPro" id="IPR036085">
    <property type="entry name" value="PAZ_dom_sf"/>
</dbReference>
<sequence length="1812" mass="204314">MAESREEGESSAEKKDPRIRARKYQLELCKKALEENVIVYLGTGCGKTHIAVLLIYELRHLILKPNKEICVFLASTVQLVRQQAMVIEESTDFKVGCYYGNSKNLKSHKDWDKEIMKYEVFVMTPQILLHNLLHSIIKMELIALLIIDECHHAQVQSNDPYAQIMKEYRTCFGNRPRIFGMTASPIVGKAASNLENLPKGINSLESLLDAKVFTVDDKEELESFVSSPEVKVYYYNHMASKSDINKIYGDKLEQIKRHCVFMMREKTDDVRSIRNNKKMLQRLHDSLMFCLINIGLLGAKQAIRFLLSCDQSDCYESIESEGKSTDNSLTDEYLNMAASIFDSDFMKGCIEFESSTLAELREPIFSDKLLVLMKILSTCRQRTNMKCIIFVNRIIVARSLSSILENMKFLQFWKCHFLVGFHSGLKTMSRKTMNSIVEKFRAGEINLLVATKVGEEGLDIQTCCLVIRFDLPETVSSFIQSRGRARMPQSEYAFLVERGNQSELNLIENFISDEGRMNKEIKCRTSLETFDYSTEESYRVGSTGASINAGHSVSLLHHYCSKLPRDEFFNPKPEFFYFDDLGGTVCRIILPSNAPIHEVVSLPQPSKDKAKKYACLEACKKLHSLGALNDHLLPGQDDDIDEVFSDSDDIEGDNSRGELHAMLIPAALRLPWTDTENPVFLHSYFIQLVPIPADRQYQQFGLFVKGPLPGGAGTMELDLHLSRGRIVRSNLIPLGVTEFDAEEIIQAQNFQELCLKIILDRSIFFSDFVPLGESDTSQSLSTFYLLLPMRETNHENKLGVDWNIIRRCLSSPVFHRGVDSIDHSPIHGSSSLILESGPVNTRDILNCLVFTPHNKLFFFVVDILHELNSESAFSDLKRVNYAEHYSEKFGIHLRYLKQPLLKAKQLFSLHNLLHNRVQENTAPRELEEHFVELPPELCSLKIIGFTKVMGSSLSLLPSIMHRLENLLVAIELKGVFSSAFPEGLEVTENNILEALTTEKCMERFSLERLEVLGDAFLKFAVGRHLFLAHDALDEGQLTWKRSCIVNNSNLRKLAIKSNLQVYIRDEQFDSSQFFALGRPCTVICDDDTETTIHSQQEIENITGGDAAANRKCSKAHLWLRMKTIADVVEALVGAFIVDSGFKAAIAFLKWIGIEVDFELSQVSKICSASKSYMSLSKNMRIADLENSIGYKFLHKGLLVQAFVHPSYNKHSGGCYQRLEFLGDAVLDYLITSYLYSVYPKLKPGQLTDLRSASVNNNSFAHVAVSRGFHKYLISGSDSLSDAVNKFVDLSEKSCFRKSLSDGPSCPKVLGDLVESCVGAILLDSGFNLNLVWKIMLYLLAPVLNFSTLQLDPIRELQELCQSHNWKLNPSSTRRGGVFSVIVEVNGKDFRLSSSATNLSKKVATRVASEEIFLNLKAKGYKNKRKSMEDVLKSIRKQEATLIGFDEATMESLNPSQLGDLEGRDTSLSAGALSNLMTTNDNHRVDVSFKSSCTQSTPATKPQWHQGETSEGGSSLIDLQMGGMKNKMSAKSHLFELCASNSWNPPFFECINEEGPHHLKLFVYRVRVEVEDAKSTILECYSEPQAKKKAAQDQAAEGALCYFMLFVYLSSDWCVLDKQNTEPVGRVFSSTMAVLLEIHFAHVQAIARRVHAYAAQWHCKKNYHDSTCIDWYKKELDKKQMNNGSKSFVNLMESPLDIQDAGTFQFEDIQTNIAAMIQQGIENFMKGKSLSAEGVSAHVNSVVSDFTVEQQIMCINYDLLANITVLAKPITVYLPDGHTKEVNYIGDVQLSSDIVLSSRLHINSFKTLSILKF</sequence>
<keyword evidence="14" id="KW-0943">RNA-mediated gene silencing</keyword>
<dbReference type="PROSITE" id="PS50821">
    <property type="entry name" value="PAZ"/>
    <property type="match status" value="1"/>
</dbReference>
<dbReference type="Proteomes" id="UP001419268">
    <property type="component" value="Unassembled WGS sequence"/>
</dbReference>
<dbReference type="GO" id="GO:0003723">
    <property type="term" value="F:RNA binding"/>
    <property type="evidence" value="ECO:0007669"/>
    <property type="project" value="UniProtKB-UniRule"/>
</dbReference>
<dbReference type="Pfam" id="PF02170">
    <property type="entry name" value="PAZ"/>
    <property type="match status" value="1"/>
</dbReference>
<feature type="region of interest" description="Disordered" evidence="19">
    <location>
        <begin position="1490"/>
        <end position="1516"/>
    </location>
</feature>
<evidence type="ECO:0000256" key="13">
    <source>
        <dbReference type="ARBA" id="ARBA00022884"/>
    </source>
</evidence>
<evidence type="ECO:0000256" key="16">
    <source>
        <dbReference type="ARBA" id="ARBA00023242"/>
    </source>
</evidence>
<dbReference type="Gene3D" id="2.170.260.10">
    <property type="entry name" value="paz domain"/>
    <property type="match status" value="1"/>
</dbReference>
<evidence type="ECO:0000256" key="10">
    <source>
        <dbReference type="ARBA" id="ARBA00022806"/>
    </source>
</evidence>
<dbReference type="Gene3D" id="1.10.1520.10">
    <property type="entry name" value="Ribonuclease III domain"/>
    <property type="match status" value="2"/>
</dbReference>
<dbReference type="Pfam" id="PF00271">
    <property type="entry name" value="Helicase_C"/>
    <property type="match status" value="1"/>
</dbReference>
<feature type="domain" description="Helicase ATP-binding" evidence="23">
    <location>
        <begin position="28"/>
        <end position="203"/>
    </location>
</feature>
<dbReference type="Pfam" id="PF00636">
    <property type="entry name" value="Ribonuclease_3"/>
    <property type="match status" value="2"/>
</dbReference>
<dbReference type="Pfam" id="PF03368">
    <property type="entry name" value="Dicer_dimer"/>
    <property type="match status" value="1"/>
</dbReference>
<dbReference type="Gene3D" id="3.30.160.20">
    <property type="match status" value="2"/>
</dbReference>
<dbReference type="InterPro" id="IPR014001">
    <property type="entry name" value="Helicase_ATP-bd"/>
</dbReference>
<evidence type="ECO:0000256" key="12">
    <source>
        <dbReference type="ARBA" id="ARBA00022842"/>
    </source>
</evidence>
<keyword evidence="8" id="KW-0255">Endonuclease</keyword>
<keyword evidence="12" id="KW-0460">Magnesium</keyword>
<evidence type="ECO:0000259" key="21">
    <source>
        <dbReference type="PROSITE" id="PS50142"/>
    </source>
</evidence>
<dbReference type="FunFam" id="3.40.50.300:FF:000705">
    <property type="entry name" value="Endoribonuclease dicer-like protein"/>
    <property type="match status" value="1"/>
</dbReference>
<dbReference type="EMBL" id="JBBNAG010000010">
    <property type="protein sequence ID" value="KAK9100407.1"/>
    <property type="molecule type" value="Genomic_DNA"/>
</dbReference>
<reference evidence="26 27" key="1">
    <citation type="submission" date="2024-01" db="EMBL/GenBank/DDBJ databases">
        <title>Genome assemblies of Stephania.</title>
        <authorList>
            <person name="Yang L."/>
        </authorList>
    </citation>
    <scope>NUCLEOTIDE SEQUENCE [LARGE SCALE GENOMIC DNA]</scope>
    <source>
        <strain evidence="26">JXDWG</strain>
        <tissue evidence="26">Leaf</tissue>
    </source>
</reference>
<dbReference type="InterPro" id="IPR011545">
    <property type="entry name" value="DEAD/DEAH_box_helicase_dom"/>
</dbReference>
<dbReference type="SUPFAM" id="SSF52540">
    <property type="entry name" value="P-loop containing nucleoside triphosphate hydrolases"/>
    <property type="match status" value="1"/>
</dbReference>
<evidence type="ECO:0000259" key="20">
    <source>
        <dbReference type="PROSITE" id="PS50137"/>
    </source>
</evidence>
<evidence type="ECO:0000256" key="4">
    <source>
        <dbReference type="ARBA" id="ARBA00022722"/>
    </source>
</evidence>
<keyword evidence="16" id="KW-0539">Nucleus</keyword>
<dbReference type="SMART" id="SM00949">
    <property type="entry name" value="PAZ"/>
    <property type="match status" value="1"/>
</dbReference>
<comment type="caution">
    <text evidence="26">The sequence shown here is derived from an EMBL/GenBank/DDBJ whole genome shotgun (WGS) entry which is preliminary data.</text>
</comment>
<evidence type="ECO:0000259" key="22">
    <source>
        <dbReference type="PROSITE" id="PS50821"/>
    </source>
</evidence>
<evidence type="ECO:0000259" key="24">
    <source>
        <dbReference type="PROSITE" id="PS51194"/>
    </source>
</evidence>
<feature type="domain" description="Dicer dsRNA-binding fold" evidence="25">
    <location>
        <begin position="552"/>
        <end position="642"/>
    </location>
</feature>
<keyword evidence="11" id="KW-0067">ATP-binding</keyword>
<dbReference type="PROSITE" id="PS50142">
    <property type="entry name" value="RNASE_3_2"/>
    <property type="match status" value="2"/>
</dbReference>
<dbReference type="HAMAP" id="MF_00104">
    <property type="entry name" value="RNase_III"/>
    <property type="match status" value="1"/>
</dbReference>
<dbReference type="InterPro" id="IPR027417">
    <property type="entry name" value="P-loop_NTPase"/>
</dbReference>
<dbReference type="Gene3D" id="3.30.160.380">
    <property type="entry name" value="Dicer dimerisation domain"/>
    <property type="match status" value="1"/>
</dbReference>
<dbReference type="GO" id="GO:0006364">
    <property type="term" value="P:rRNA processing"/>
    <property type="evidence" value="ECO:0007669"/>
    <property type="project" value="InterPro"/>
</dbReference>
<keyword evidence="6" id="KW-0677">Repeat</keyword>
<comment type="subcellular location">
    <subcellularLocation>
        <location evidence="3">Nucleus</location>
    </subcellularLocation>
</comment>
<dbReference type="InterPro" id="IPR036389">
    <property type="entry name" value="RNase_III_sf"/>
</dbReference>
<dbReference type="InterPro" id="IPR005034">
    <property type="entry name" value="Dicer_dimerisation"/>
</dbReference>
<dbReference type="Pfam" id="PF00270">
    <property type="entry name" value="DEAD"/>
    <property type="match status" value="1"/>
</dbReference>
<dbReference type="PROSITE" id="PS51327">
    <property type="entry name" value="DICER_DSRBF"/>
    <property type="match status" value="1"/>
</dbReference>
<dbReference type="GO" id="GO:0046872">
    <property type="term" value="F:metal ion binding"/>
    <property type="evidence" value="ECO:0007669"/>
    <property type="project" value="UniProtKB-KW"/>
</dbReference>
<dbReference type="InterPro" id="IPR001650">
    <property type="entry name" value="Helicase_C-like"/>
</dbReference>
<evidence type="ECO:0000259" key="25">
    <source>
        <dbReference type="PROSITE" id="PS51327"/>
    </source>
</evidence>
<dbReference type="FunFam" id="1.10.1520.10:FF:000004">
    <property type="entry name" value="Endoribonuclease dicer-like 1"/>
    <property type="match status" value="1"/>
</dbReference>
<evidence type="ECO:0000256" key="17">
    <source>
        <dbReference type="ARBA" id="ARBA00035116"/>
    </source>
</evidence>
<comment type="cofactor">
    <cofactor evidence="2">
        <name>Mg(2+)</name>
        <dbReference type="ChEBI" id="CHEBI:18420"/>
    </cofactor>
</comment>
<dbReference type="PROSITE" id="PS51192">
    <property type="entry name" value="HELICASE_ATP_BIND_1"/>
    <property type="match status" value="1"/>
</dbReference>
<evidence type="ECO:0000256" key="5">
    <source>
        <dbReference type="ARBA" id="ARBA00022723"/>
    </source>
</evidence>
<dbReference type="PROSITE" id="PS00517">
    <property type="entry name" value="RNASE_3_1"/>
    <property type="match status" value="1"/>
</dbReference>
<accession>A0AAP0HWL7</accession>
<dbReference type="Gene3D" id="3.40.50.300">
    <property type="entry name" value="P-loop containing nucleotide triphosphate hydrolases"/>
    <property type="match status" value="2"/>
</dbReference>
<dbReference type="InterPro" id="IPR011907">
    <property type="entry name" value="RNase_III"/>
</dbReference>
<keyword evidence="13 18" id="KW-0694">RNA-binding</keyword>
<dbReference type="PROSITE" id="PS50137">
    <property type="entry name" value="DS_RBD"/>
    <property type="match status" value="1"/>
</dbReference>
<keyword evidence="5" id="KW-0479">Metal-binding</keyword>
<keyword evidence="9" id="KW-0378">Hydrolase</keyword>
<proteinExistence type="inferred from homology"/>
<evidence type="ECO:0000256" key="1">
    <source>
        <dbReference type="ARBA" id="ARBA00001936"/>
    </source>
</evidence>
<keyword evidence="10" id="KW-0347">Helicase</keyword>
<evidence type="ECO:0000256" key="14">
    <source>
        <dbReference type="ARBA" id="ARBA00023158"/>
    </source>
</evidence>